<evidence type="ECO:0000313" key="1">
    <source>
        <dbReference type="EMBL" id="TWJ28568.1"/>
    </source>
</evidence>
<organism evidence="1 2">
    <name type="scientific">Micromonospora sagamiensis</name>
    <dbReference type="NCBI Taxonomy" id="47875"/>
    <lineage>
        <taxon>Bacteria</taxon>
        <taxon>Bacillati</taxon>
        <taxon>Actinomycetota</taxon>
        <taxon>Actinomycetes</taxon>
        <taxon>Micromonosporales</taxon>
        <taxon>Micromonosporaceae</taxon>
        <taxon>Micromonospora</taxon>
    </lineage>
</organism>
<dbReference type="AlphaFoldDB" id="A0A562WEG1"/>
<name>A0A562WEG1_9ACTN</name>
<dbReference type="OrthoDB" id="3622700at2"/>
<dbReference type="Proteomes" id="UP000319728">
    <property type="component" value="Unassembled WGS sequence"/>
</dbReference>
<accession>A0A562WEG1</accession>
<sequence>MTKPIDFAPLAAVAEPLRAVLDSIAARFGADVRISRDEQLDCDPFRPAGVPSESVRWEYNLRVPTPPDAVEILLSEVVPQLGADGWRATDRSGATEVAYQFQRDGANLGVHISRDGTGEVVVGGSSPCVPTIEVP</sequence>
<reference evidence="1 2" key="1">
    <citation type="submission" date="2019-07" db="EMBL/GenBank/DDBJ databases">
        <title>R&amp;d 2014.</title>
        <authorList>
            <person name="Klenk H.-P."/>
        </authorList>
    </citation>
    <scope>NUCLEOTIDE SEQUENCE [LARGE SCALE GENOMIC DNA]</scope>
    <source>
        <strain evidence="1 2">DSM 43912</strain>
    </source>
</reference>
<dbReference type="RefSeq" id="WP_145816965.1">
    <property type="nucleotide sequence ID" value="NZ_AP023438.1"/>
</dbReference>
<keyword evidence="2" id="KW-1185">Reference proteome</keyword>
<proteinExistence type="predicted"/>
<evidence type="ECO:0000313" key="2">
    <source>
        <dbReference type="Proteomes" id="UP000319728"/>
    </source>
</evidence>
<comment type="caution">
    <text evidence="1">The sequence shown here is derived from an EMBL/GenBank/DDBJ whole genome shotgun (WGS) entry which is preliminary data.</text>
</comment>
<dbReference type="EMBL" id="VLLP01000001">
    <property type="protein sequence ID" value="TWJ28568.1"/>
    <property type="molecule type" value="Genomic_DNA"/>
</dbReference>
<gene>
    <name evidence="1" type="ORF">JD81_02073</name>
</gene>
<protein>
    <submittedName>
        <fullName evidence="1">Uncharacterized protein</fullName>
    </submittedName>
</protein>